<evidence type="ECO:0000313" key="2">
    <source>
        <dbReference type="Proteomes" id="UP001286313"/>
    </source>
</evidence>
<sequence length="99" mass="10840">MKRETKATPCSTTCRCDTIPDFCGATQLSSLSGAFFLLARIPSLPVKTQDTRGHCLAPSLHQNLRSVPAAHTTTSTYILLSTPQHKLNYSTFCCPQCHL</sequence>
<protein>
    <submittedName>
        <fullName evidence="1">Uncharacterized protein</fullName>
    </submittedName>
</protein>
<dbReference type="EMBL" id="JAWQEG010002276">
    <property type="protein sequence ID" value="KAK3872995.1"/>
    <property type="molecule type" value="Genomic_DNA"/>
</dbReference>
<keyword evidence="2" id="KW-1185">Reference proteome</keyword>
<evidence type="ECO:0000313" key="1">
    <source>
        <dbReference type="EMBL" id="KAK3872995.1"/>
    </source>
</evidence>
<dbReference type="Proteomes" id="UP001286313">
    <property type="component" value="Unassembled WGS sequence"/>
</dbReference>
<proteinExistence type="predicted"/>
<gene>
    <name evidence="1" type="ORF">Pcinc_021956</name>
</gene>
<organism evidence="1 2">
    <name type="scientific">Petrolisthes cinctipes</name>
    <name type="common">Flat porcelain crab</name>
    <dbReference type="NCBI Taxonomy" id="88211"/>
    <lineage>
        <taxon>Eukaryota</taxon>
        <taxon>Metazoa</taxon>
        <taxon>Ecdysozoa</taxon>
        <taxon>Arthropoda</taxon>
        <taxon>Crustacea</taxon>
        <taxon>Multicrustacea</taxon>
        <taxon>Malacostraca</taxon>
        <taxon>Eumalacostraca</taxon>
        <taxon>Eucarida</taxon>
        <taxon>Decapoda</taxon>
        <taxon>Pleocyemata</taxon>
        <taxon>Anomura</taxon>
        <taxon>Galatheoidea</taxon>
        <taxon>Porcellanidae</taxon>
        <taxon>Petrolisthes</taxon>
    </lineage>
</organism>
<comment type="caution">
    <text evidence="1">The sequence shown here is derived from an EMBL/GenBank/DDBJ whole genome shotgun (WGS) entry which is preliminary data.</text>
</comment>
<reference evidence="1" key="1">
    <citation type="submission" date="2023-10" db="EMBL/GenBank/DDBJ databases">
        <title>Genome assemblies of two species of porcelain crab, Petrolisthes cinctipes and Petrolisthes manimaculis (Anomura: Porcellanidae).</title>
        <authorList>
            <person name="Angst P."/>
        </authorList>
    </citation>
    <scope>NUCLEOTIDE SEQUENCE</scope>
    <source>
        <strain evidence="1">PB745_01</strain>
        <tissue evidence="1">Gill</tissue>
    </source>
</reference>
<name>A0AAE1KJ32_PETCI</name>
<accession>A0AAE1KJ32</accession>
<dbReference type="AlphaFoldDB" id="A0AAE1KJ32"/>